<dbReference type="Proteomes" id="UP000319212">
    <property type="component" value="Unassembled WGS sequence"/>
</dbReference>
<sequence>MKKLLSLVPLVALVCQVQAAPRYPYSATEAKTFLEHLAAHVMIINSDLTLRKKTAANAFDLLTHYPLPKDQVNEYKRNGHIVNKNDDIADFATYRIKDYALTNEKNETLRIEDDAGDSSLEDFALWTYDNVLSGQLGLSLKLDKRFERVKGHMTMVFEMPGKVTREVRVPVNLSIKDEDPRPGI</sequence>
<proteinExistence type="predicted"/>
<evidence type="ECO:0000256" key="1">
    <source>
        <dbReference type="SAM" id="SignalP"/>
    </source>
</evidence>
<dbReference type="RefSeq" id="WP_140837923.1">
    <property type="nucleotide sequence ID" value="NZ_RCZI01000001.1"/>
</dbReference>
<evidence type="ECO:0000313" key="2">
    <source>
        <dbReference type="EMBL" id="TPG30047.1"/>
    </source>
</evidence>
<keyword evidence="1" id="KW-0732">Signal</keyword>
<feature type="signal peptide" evidence="1">
    <location>
        <begin position="1"/>
        <end position="19"/>
    </location>
</feature>
<dbReference type="AlphaFoldDB" id="A0A502DXI7"/>
<accession>A0A502DXI7</accession>
<organism evidence="2 3">
    <name type="scientific">Variovorax guangxiensis</name>
    <dbReference type="NCBI Taxonomy" id="1775474"/>
    <lineage>
        <taxon>Bacteria</taxon>
        <taxon>Pseudomonadati</taxon>
        <taxon>Pseudomonadota</taxon>
        <taxon>Betaproteobacteria</taxon>
        <taxon>Burkholderiales</taxon>
        <taxon>Comamonadaceae</taxon>
        <taxon>Variovorax</taxon>
    </lineage>
</organism>
<name>A0A502DXI7_9BURK</name>
<dbReference type="OrthoDB" id="8858598at2"/>
<reference evidence="2 3" key="1">
    <citation type="journal article" date="2019" name="Environ. Microbiol.">
        <title>Species interactions and distinct microbial communities in high Arctic permafrost affected cryosols are associated with the CH4 and CO2 gas fluxes.</title>
        <authorList>
            <person name="Altshuler I."/>
            <person name="Hamel J."/>
            <person name="Turney S."/>
            <person name="Magnuson E."/>
            <person name="Levesque R."/>
            <person name="Greer C."/>
            <person name="Whyte L.G."/>
        </authorList>
    </citation>
    <scope>NUCLEOTIDE SEQUENCE [LARGE SCALE GENOMIC DNA]</scope>
    <source>
        <strain evidence="2 3">S06.C</strain>
    </source>
</reference>
<comment type="caution">
    <text evidence="2">The sequence shown here is derived from an EMBL/GenBank/DDBJ whole genome shotgun (WGS) entry which is preliminary data.</text>
</comment>
<protein>
    <submittedName>
        <fullName evidence="2">Uncharacterized protein</fullName>
    </submittedName>
</protein>
<feature type="chain" id="PRO_5021390565" evidence="1">
    <location>
        <begin position="20"/>
        <end position="184"/>
    </location>
</feature>
<evidence type="ECO:0000313" key="3">
    <source>
        <dbReference type="Proteomes" id="UP000319212"/>
    </source>
</evidence>
<dbReference type="EMBL" id="RCZI01000001">
    <property type="protein sequence ID" value="TPG30047.1"/>
    <property type="molecule type" value="Genomic_DNA"/>
</dbReference>
<gene>
    <name evidence="2" type="ORF">EAH82_00630</name>
</gene>